<dbReference type="VEuPathDB" id="FungiDB:SJAG_02198"/>
<dbReference type="PROSITE" id="PS50294">
    <property type="entry name" value="WD_REPEATS_REGION"/>
    <property type="match status" value="1"/>
</dbReference>
<keyword evidence="5" id="KW-0227">DNA damage</keyword>
<keyword evidence="8" id="KW-0539">Nucleus</keyword>
<evidence type="ECO:0000313" key="13">
    <source>
        <dbReference type="JaponicusDB" id="SJAG_02198"/>
    </source>
</evidence>
<evidence type="ECO:0000256" key="6">
    <source>
        <dbReference type="ARBA" id="ARBA00022853"/>
    </source>
</evidence>
<dbReference type="GO" id="GO:0033186">
    <property type="term" value="C:CAF-1 complex"/>
    <property type="evidence" value="ECO:0000318"/>
    <property type="project" value="GO_Central"/>
</dbReference>
<evidence type="ECO:0000256" key="3">
    <source>
        <dbReference type="ARBA" id="ARBA00022574"/>
    </source>
</evidence>
<organism evidence="12 14">
    <name type="scientific">Schizosaccharomyces japonicus (strain yFS275 / FY16936)</name>
    <name type="common">Fission yeast</name>
    <dbReference type="NCBI Taxonomy" id="402676"/>
    <lineage>
        <taxon>Eukaryota</taxon>
        <taxon>Fungi</taxon>
        <taxon>Dikarya</taxon>
        <taxon>Ascomycota</taxon>
        <taxon>Taphrinomycotina</taxon>
        <taxon>Schizosaccharomycetes</taxon>
        <taxon>Schizosaccharomycetales</taxon>
        <taxon>Schizosaccharomycetaceae</taxon>
        <taxon>Schizosaccharomyces</taxon>
    </lineage>
</organism>
<feature type="region of interest" description="Disordered" evidence="10">
    <location>
        <begin position="223"/>
        <end position="252"/>
    </location>
</feature>
<dbReference type="GO" id="GO:0006334">
    <property type="term" value="P:nucleosome assembly"/>
    <property type="evidence" value="ECO:0000318"/>
    <property type="project" value="GO_Central"/>
</dbReference>
<dbReference type="JaponicusDB" id="SJAG_02198">
    <property type="gene designation" value="pcf2"/>
</dbReference>
<comment type="similarity">
    <text evidence="2">Belongs to the WD repeat HIR1 family.</text>
</comment>
<evidence type="ECO:0000256" key="10">
    <source>
        <dbReference type="SAM" id="MobiDB-lite"/>
    </source>
</evidence>
<dbReference type="Pfam" id="PF24105">
    <property type="entry name" value="Beta-prop_CAF1B_HIR1"/>
    <property type="match status" value="1"/>
</dbReference>
<dbReference type="PROSITE" id="PS50082">
    <property type="entry name" value="WD_REPEATS_2"/>
    <property type="match status" value="2"/>
</dbReference>
<dbReference type="Gene3D" id="2.130.10.10">
    <property type="entry name" value="YVTN repeat-like/Quinoprotein amine dehydrogenase"/>
    <property type="match status" value="2"/>
</dbReference>
<dbReference type="SMART" id="SM00320">
    <property type="entry name" value="WD40"/>
    <property type="match status" value="6"/>
</dbReference>
<proteinExistence type="inferred from homology"/>
<keyword evidence="3 9" id="KW-0853">WD repeat</keyword>
<evidence type="ECO:0000256" key="4">
    <source>
        <dbReference type="ARBA" id="ARBA00022737"/>
    </source>
</evidence>
<dbReference type="eggNOG" id="KOG1009">
    <property type="taxonomic scope" value="Eukaryota"/>
</dbReference>
<reference evidence="12 14" key="1">
    <citation type="journal article" date="2011" name="Science">
        <title>Comparative functional genomics of the fission yeasts.</title>
        <authorList>
            <person name="Rhind N."/>
            <person name="Chen Z."/>
            <person name="Yassour M."/>
            <person name="Thompson D.A."/>
            <person name="Haas B.J."/>
            <person name="Habib N."/>
            <person name="Wapinski I."/>
            <person name="Roy S."/>
            <person name="Lin M.F."/>
            <person name="Heiman D.I."/>
            <person name="Young S.K."/>
            <person name="Furuya K."/>
            <person name="Guo Y."/>
            <person name="Pidoux A."/>
            <person name="Chen H.M."/>
            <person name="Robbertse B."/>
            <person name="Goldberg J.M."/>
            <person name="Aoki K."/>
            <person name="Bayne E.H."/>
            <person name="Berlin A.M."/>
            <person name="Desjardins C.A."/>
            <person name="Dobbs E."/>
            <person name="Dukaj L."/>
            <person name="Fan L."/>
            <person name="FitzGerald M.G."/>
            <person name="French C."/>
            <person name="Gujja S."/>
            <person name="Hansen K."/>
            <person name="Keifenheim D."/>
            <person name="Levin J.Z."/>
            <person name="Mosher R.A."/>
            <person name="Mueller C.A."/>
            <person name="Pfiffner J."/>
            <person name="Priest M."/>
            <person name="Russ C."/>
            <person name="Smialowska A."/>
            <person name="Swoboda P."/>
            <person name="Sykes S.M."/>
            <person name="Vaughn M."/>
            <person name="Vengrova S."/>
            <person name="Yoder R."/>
            <person name="Zeng Q."/>
            <person name="Allshire R."/>
            <person name="Baulcombe D."/>
            <person name="Birren B.W."/>
            <person name="Brown W."/>
            <person name="Ekwall K."/>
            <person name="Kellis M."/>
            <person name="Leatherwood J."/>
            <person name="Levin H."/>
            <person name="Margalit H."/>
            <person name="Martienssen R."/>
            <person name="Nieduszynski C.A."/>
            <person name="Spatafora J.W."/>
            <person name="Friedman N."/>
            <person name="Dalgaard J.Z."/>
            <person name="Baumann P."/>
            <person name="Niki H."/>
            <person name="Regev A."/>
            <person name="Nusbaum C."/>
        </authorList>
    </citation>
    <scope>NUCLEOTIDE SEQUENCE [LARGE SCALE GENOMIC DNA]</scope>
    <source>
        <strain evidence="14">yFS275 / FY16936</strain>
    </source>
</reference>
<evidence type="ECO:0000256" key="1">
    <source>
        <dbReference type="ARBA" id="ARBA00004123"/>
    </source>
</evidence>
<keyword evidence="6" id="KW-0156">Chromatin regulator</keyword>
<evidence type="ECO:0000313" key="14">
    <source>
        <dbReference type="Proteomes" id="UP000001744"/>
    </source>
</evidence>
<dbReference type="InterPro" id="IPR036322">
    <property type="entry name" value="WD40_repeat_dom_sf"/>
</dbReference>
<dbReference type="GO" id="GO:0006335">
    <property type="term" value="P:DNA replication-dependent chromatin assembly"/>
    <property type="evidence" value="ECO:0007669"/>
    <property type="project" value="InterPro"/>
</dbReference>
<keyword evidence="7" id="KW-0234">DNA repair</keyword>
<evidence type="ECO:0000256" key="7">
    <source>
        <dbReference type="ARBA" id="ARBA00023204"/>
    </source>
</evidence>
<name>B6K1T6_SCHJY</name>
<keyword evidence="4" id="KW-0677">Repeat</keyword>
<evidence type="ECO:0000256" key="9">
    <source>
        <dbReference type="PROSITE-ProRule" id="PRU00221"/>
    </source>
</evidence>
<feature type="region of interest" description="Disordered" evidence="10">
    <location>
        <begin position="452"/>
        <end position="472"/>
    </location>
</feature>
<dbReference type="SUPFAM" id="SSF50978">
    <property type="entry name" value="WD40 repeat-like"/>
    <property type="match status" value="1"/>
</dbReference>
<dbReference type="GeneID" id="7050173"/>
<dbReference type="GO" id="GO:0043596">
    <property type="term" value="C:nuclear replication fork"/>
    <property type="evidence" value="ECO:0007669"/>
    <property type="project" value="EnsemblFungi"/>
</dbReference>
<feature type="repeat" description="WD" evidence="9">
    <location>
        <begin position="63"/>
        <end position="94"/>
    </location>
</feature>
<dbReference type="EMBL" id="KE651166">
    <property type="protein sequence ID" value="EEB07117.1"/>
    <property type="molecule type" value="Genomic_DNA"/>
</dbReference>
<dbReference type="GO" id="GO:0006281">
    <property type="term" value="P:DNA repair"/>
    <property type="evidence" value="ECO:0007669"/>
    <property type="project" value="UniProtKB-KW"/>
</dbReference>
<dbReference type="InterPro" id="IPR015943">
    <property type="entry name" value="WD40/YVTN_repeat-like_dom_sf"/>
</dbReference>
<feature type="repeat" description="WD" evidence="9">
    <location>
        <begin position="134"/>
        <end position="165"/>
    </location>
</feature>
<keyword evidence="14" id="KW-1185">Reference proteome</keyword>
<evidence type="ECO:0000313" key="12">
    <source>
        <dbReference type="EMBL" id="EEB07117.1"/>
    </source>
</evidence>
<dbReference type="Proteomes" id="UP000001744">
    <property type="component" value="Unassembled WGS sequence"/>
</dbReference>
<dbReference type="STRING" id="402676.B6K1T6"/>
<dbReference type="InterPro" id="IPR055410">
    <property type="entry name" value="Beta-prop_CAF1B_HIR1"/>
</dbReference>
<evidence type="ECO:0000256" key="5">
    <source>
        <dbReference type="ARBA" id="ARBA00022763"/>
    </source>
</evidence>
<comment type="subcellular location">
    <subcellularLocation>
        <location evidence="1">Nucleus</location>
    </subcellularLocation>
</comment>
<dbReference type="AlphaFoldDB" id="B6K1T6"/>
<protein>
    <submittedName>
        <fullName evidence="12">CAF assembly factor complex subunit B</fullName>
    </submittedName>
</protein>
<sequence length="472" mass="53077">MLSEVLQIRWHYDADNDYTPIYSADFQHSGRIATCGGDNNIRIWRLYREKESCSPKVEYLSTLSRHLQAVNVVRFDPTGERLASAGDEGIVFIWVPSDKPINTISTNNEDMEIAKEFWRVNVVCRSPCAETYDLSWSPDGNYIVTGSMDNILRIYNANTGQLLKEYHDHLHYIQGVCWDPFNEYLVSQSSDRSICVYKIAKTTLNTSSIDLTHKTKLSRLEYPSSLQGPEQEEDASCNIQPKDSPTESKKSTSLFHGETLVTFFRRPAFSPDGSLLITPTGVYKDPNQNKTDTSNSVHVFTRSGLNSQPAITLSGFNKPAVVVRFSPILYTLKQTQDVSNSVLEVPYYMVFAVATQDAVFFYDTQSMRPFSCVVNLHYSTLTDLAWDESGRTLFISSLDGFCSTIMFDDDELGIPLPNAHVYLPQKLHDKSNSGLEAKTMTEPTILANSSNAQTIQTKKGPKKRIAPTLISN</sequence>
<dbReference type="HOGENOM" id="CLU_010127_0_0_1"/>
<evidence type="ECO:0000259" key="11">
    <source>
        <dbReference type="Pfam" id="PF24105"/>
    </source>
</evidence>
<dbReference type="GO" id="GO:1990426">
    <property type="term" value="P:mitotic recombination-dependent replication fork processing"/>
    <property type="evidence" value="ECO:0007669"/>
    <property type="project" value="EnsemblFungi"/>
</dbReference>
<dbReference type="InterPro" id="IPR045145">
    <property type="entry name" value="PTHR15271"/>
</dbReference>
<evidence type="ECO:0000256" key="2">
    <source>
        <dbReference type="ARBA" id="ARBA00007306"/>
    </source>
</evidence>
<dbReference type="InterPro" id="IPR001680">
    <property type="entry name" value="WD40_rpt"/>
</dbReference>
<dbReference type="OMA" id="QIYWHES"/>
<dbReference type="PANTHER" id="PTHR15271">
    <property type="entry name" value="CHROMATIN ASSEMBLY FACTOR 1 SUBUNIT B"/>
    <property type="match status" value="1"/>
</dbReference>
<dbReference type="RefSeq" id="XP_002173410.1">
    <property type="nucleotide sequence ID" value="XM_002173374.2"/>
</dbReference>
<gene>
    <name evidence="13" type="primary">pcf2</name>
    <name evidence="12" type="ORF">SJAG_02198</name>
</gene>
<dbReference type="OrthoDB" id="71227at2759"/>
<dbReference type="PANTHER" id="PTHR15271:SF4">
    <property type="entry name" value="CHROMATIN ASSEMBLY FACTOR 1 SUBUNIT B"/>
    <property type="match status" value="1"/>
</dbReference>
<evidence type="ECO:0000256" key="8">
    <source>
        <dbReference type="ARBA" id="ARBA00023242"/>
    </source>
</evidence>
<dbReference type="GO" id="GO:0005634">
    <property type="term" value="C:nucleus"/>
    <property type="evidence" value="ECO:0000318"/>
    <property type="project" value="GO_Central"/>
</dbReference>
<accession>B6K1T6</accession>
<feature type="domain" description="CAF1B/HIR1 beta-propeller" evidence="11">
    <location>
        <begin position="5"/>
        <end position="412"/>
    </location>
</feature>